<dbReference type="EMBL" id="ML977510">
    <property type="protein sequence ID" value="KAF2127630.1"/>
    <property type="molecule type" value="Genomic_DNA"/>
</dbReference>
<dbReference type="GeneID" id="54404433"/>
<evidence type="ECO:0000259" key="1">
    <source>
        <dbReference type="Pfam" id="PF22917"/>
    </source>
</evidence>
<dbReference type="PANTHER" id="PTHR32487:SF0">
    <property type="entry name" value="3-OXO-DELTA(4,5)-STEROID 5-BETA-REDUCTASE"/>
    <property type="match status" value="1"/>
</dbReference>
<dbReference type="PANTHER" id="PTHR32487">
    <property type="entry name" value="3-OXO-DELTA(4,5)-STEROID 5-BETA-REDUCTASE"/>
    <property type="match status" value="1"/>
</dbReference>
<dbReference type="SUPFAM" id="SSF51735">
    <property type="entry name" value="NAD(P)-binding Rossmann-fold domains"/>
    <property type="match status" value="1"/>
</dbReference>
<evidence type="ECO:0000313" key="3">
    <source>
        <dbReference type="Proteomes" id="UP000799771"/>
    </source>
</evidence>
<gene>
    <name evidence="2" type="ORF">P153DRAFT_295063</name>
</gene>
<proteinExistence type="predicted"/>
<keyword evidence="3" id="KW-1185">Reference proteome</keyword>
<sequence>MVQLKSKVALVTGANGLSGNAIIEHLIRTPKEEFSKIITTSRSPLGFSWQDWRVEFVAIDFLDPVEKIKAIMKEHGCEDVTHAYFTSYVHKDDFSDLKDTNIPLFKNFVDSINEVAGKNLQRMSLQTGGKYYGIHKINPPICPCPEDLPRVQDEHQFYYEQEDYIQTQAAQNGWSWTIIRPDGIIGYAPGKSGMSIALSVALYLITCKQTGEKAKFGGNKFFWNCPENQSYAPSIADLTVWAMTQEHTKNEAFNHGNGDVVLWKTLLHRLGVLYGVEIDSEVSASGSEVKEASYSASNSFSFAGWAADKRPVWETLTEKYGGKKEAFDWATWWFLDWAVGKAWPTMVSTNKARAYGWTRFDDSIKAFMETIRAYENGGVLPSVRDLRKGEKGNVRGGLPEVYEQGWDGTYTGPKGQ</sequence>
<protein>
    <submittedName>
        <fullName evidence="2">NAD-dependent epimerase/dehydratase</fullName>
    </submittedName>
</protein>
<dbReference type="AlphaFoldDB" id="A0A6A6A735"/>
<dbReference type="CDD" id="cd08948">
    <property type="entry name" value="5beta-POR_like_SDR_a"/>
    <property type="match status" value="1"/>
</dbReference>
<evidence type="ECO:0000313" key="2">
    <source>
        <dbReference type="EMBL" id="KAF2127630.1"/>
    </source>
</evidence>
<reference evidence="2" key="1">
    <citation type="journal article" date="2020" name="Stud. Mycol.">
        <title>101 Dothideomycetes genomes: a test case for predicting lifestyles and emergence of pathogens.</title>
        <authorList>
            <person name="Haridas S."/>
            <person name="Albert R."/>
            <person name="Binder M."/>
            <person name="Bloem J."/>
            <person name="Labutti K."/>
            <person name="Salamov A."/>
            <person name="Andreopoulos B."/>
            <person name="Baker S."/>
            <person name="Barry K."/>
            <person name="Bills G."/>
            <person name="Bluhm B."/>
            <person name="Cannon C."/>
            <person name="Castanera R."/>
            <person name="Culley D."/>
            <person name="Daum C."/>
            <person name="Ezra D."/>
            <person name="Gonzalez J."/>
            <person name="Henrissat B."/>
            <person name="Kuo A."/>
            <person name="Liang C."/>
            <person name="Lipzen A."/>
            <person name="Lutzoni F."/>
            <person name="Magnuson J."/>
            <person name="Mondo S."/>
            <person name="Nolan M."/>
            <person name="Ohm R."/>
            <person name="Pangilinan J."/>
            <person name="Park H.-J."/>
            <person name="Ramirez L."/>
            <person name="Alfaro M."/>
            <person name="Sun H."/>
            <person name="Tritt A."/>
            <person name="Yoshinaga Y."/>
            <person name="Zwiers L.-H."/>
            <person name="Turgeon B."/>
            <person name="Goodwin S."/>
            <person name="Spatafora J."/>
            <person name="Crous P."/>
            <person name="Grigoriev I."/>
        </authorList>
    </citation>
    <scope>NUCLEOTIDE SEQUENCE</scope>
    <source>
        <strain evidence="2">CBS 119687</strain>
    </source>
</reference>
<dbReference type="RefSeq" id="XP_033522019.1">
    <property type="nucleotide sequence ID" value="XM_033664001.1"/>
</dbReference>
<dbReference type="InterPro" id="IPR036291">
    <property type="entry name" value="NAD(P)-bd_dom_sf"/>
</dbReference>
<dbReference type="Pfam" id="PF22917">
    <property type="entry name" value="PRISE"/>
    <property type="match status" value="1"/>
</dbReference>
<organism evidence="2 3">
    <name type="scientific">Dothidotthia symphoricarpi CBS 119687</name>
    <dbReference type="NCBI Taxonomy" id="1392245"/>
    <lineage>
        <taxon>Eukaryota</taxon>
        <taxon>Fungi</taxon>
        <taxon>Dikarya</taxon>
        <taxon>Ascomycota</taxon>
        <taxon>Pezizomycotina</taxon>
        <taxon>Dothideomycetes</taxon>
        <taxon>Pleosporomycetidae</taxon>
        <taxon>Pleosporales</taxon>
        <taxon>Dothidotthiaceae</taxon>
        <taxon>Dothidotthia</taxon>
    </lineage>
</organism>
<name>A0A6A6A735_9PLEO</name>
<dbReference type="Gene3D" id="3.40.50.720">
    <property type="entry name" value="NAD(P)-binding Rossmann-like Domain"/>
    <property type="match status" value="1"/>
</dbReference>
<dbReference type="InterPro" id="IPR055222">
    <property type="entry name" value="PRISE-like_Rossmann-fold"/>
</dbReference>
<dbReference type="Proteomes" id="UP000799771">
    <property type="component" value="Unassembled WGS sequence"/>
</dbReference>
<dbReference type="OrthoDB" id="1731983at2759"/>
<feature type="domain" description="PRISE-like Rossmann-fold" evidence="1">
    <location>
        <begin position="9"/>
        <end position="323"/>
    </location>
</feature>
<accession>A0A6A6A735</accession>